<dbReference type="Pfam" id="PF01957">
    <property type="entry name" value="NfeD"/>
    <property type="match status" value="1"/>
</dbReference>
<protein>
    <recommendedName>
        <fullName evidence="6">NfeD-like C-terminal domain-containing protein</fullName>
    </recommendedName>
</protein>
<proteinExistence type="predicted"/>
<dbReference type="Gene3D" id="2.40.50.140">
    <property type="entry name" value="Nucleic acid-binding proteins"/>
    <property type="match status" value="1"/>
</dbReference>
<dbReference type="PANTHER" id="PTHR33507">
    <property type="entry name" value="INNER MEMBRANE PROTEIN YBBJ"/>
    <property type="match status" value="1"/>
</dbReference>
<sequence length="105" mass="10996">MDYPVEVWLGFLALGVVVVVLSAKALRQKPSFGKEGMEGSSALALTDLSPRGTVFCHGEIWKARSVGGSIPKGSQVVVDRVEGLTLVVRPDDEKDGKTGGGADVV</sequence>
<organism evidence="7 8">
    <name type="scientific">Thermanaerovibrio acidaminovorans (strain ATCC 49978 / DSM 6589 / Su883)</name>
    <name type="common">Selenomonas acidaminovorans</name>
    <dbReference type="NCBI Taxonomy" id="525903"/>
    <lineage>
        <taxon>Bacteria</taxon>
        <taxon>Thermotogati</taxon>
        <taxon>Synergistota</taxon>
        <taxon>Synergistia</taxon>
        <taxon>Synergistales</taxon>
        <taxon>Synergistaceae</taxon>
        <taxon>Thermanaerovibrio</taxon>
    </lineage>
</organism>
<accession>D1B9H9</accession>
<dbReference type="InterPro" id="IPR052165">
    <property type="entry name" value="Membrane_assoc_protease"/>
</dbReference>
<dbReference type="AlphaFoldDB" id="D1B9H9"/>
<reference evidence="7 8" key="1">
    <citation type="journal article" date="2009" name="Stand. Genomic Sci.">
        <title>Complete genome sequence of Thermanaerovibrio acidaminovorans type strain (Su883).</title>
        <authorList>
            <person name="Chovatia M."/>
            <person name="Sikorski J."/>
            <person name="Schroder M."/>
            <person name="Lapidus A."/>
            <person name="Nolan M."/>
            <person name="Tice H."/>
            <person name="Glavina Del Rio T."/>
            <person name="Copeland A."/>
            <person name="Cheng J.F."/>
            <person name="Lucas S."/>
            <person name="Chen F."/>
            <person name="Bruce D."/>
            <person name="Goodwin L."/>
            <person name="Pitluck S."/>
            <person name="Ivanova N."/>
            <person name="Mavromatis K."/>
            <person name="Ovchinnikova G."/>
            <person name="Pati A."/>
            <person name="Chen A."/>
            <person name="Palaniappan K."/>
            <person name="Land M."/>
            <person name="Hauser L."/>
            <person name="Chang Y.J."/>
            <person name="Jeffries C.D."/>
            <person name="Chain P."/>
            <person name="Saunders E."/>
            <person name="Detter J.C."/>
            <person name="Brettin T."/>
            <person name="Rohde M."/>
            <person name="Goker M."/>
            <person name="Spring S."/>
            <person name="Bristow J."/>
            <person name="Markowitz V."/>
            <person name="Hugenholtz P."/>
            <person name="Kyrpides N.C."/>
            <person name="Klenk H.P."/>
            <person name="Eisen J.A."/>
        </authorList>
    </citation>
    <scope>NUCLEOTIDE SEQUENCE [LARGE SCALE GENOMIC DNA]</scope>
    <source>
        <strain evidence="8">ATCC 49978 / DSM 6589 / Su883</strain>
    </source>
</reference>
<evidence type="ECO:0000256" key="5">
    <source>
        <dbReference type="SAM" id="Phobius"/>
    </source>
</evidence>
<dbReference type="InterPro" id="IPR012340">
    <property type="entry name" value="NA-bd_OB-fold"/>
</dbReference>
<keyword evidence="4 5" id="KW-0472">Membrane</keyword>
<keyword evidence="3 5" id="KW-1133">Transmembrane helix</keyword>
<dbReference type="STRING" id="525903.Taci_0696"/>
<evidence type="ECO:0000259" key="6">
    <source>
        <dbReference type="Pfam" id="PF01957"/>
    </source>
</evidence>
<evidence type="ECO:0000256" key="4">
    <source>
        <dbReference type="ARBA" id="ARBA00023136"/>
    </source>
</evidence>
<evidence type="ECO:0000256" key="2">
    <source>
        <dbReference type="ARBA" id="ARBA00022692"/>
    </source>
</evidence>
<gene>
    <name evidence="7" type="ordered locus">Taci_0696</name>
</gene>
<evidence type="ECO:0000256" key="1">
    <source>
        <dbReference type="ARBA" id="ARBA00004141"/>
    </source>
</evidence>
<evidence type="ECO:0000313" key="8">
    <source>
        <dbReference type="Proteomes" id="UP000002030"/>
    </source>
</evidence>
<dbReference type="SUPFAM" id="SSF141322">
    <property type="entry name" value="NfeD domain-like"/>
    <property type="match status" value="1"/>
</dbReference>
<feature type="domain" description="NfeD-like C-terminal" evidence="6">
    <location>
        <begin position="35"/>
        <end position="90"/>
    </location>
</feature>
<feature type="transmembrane region" description="Helical" evidence="5">
    <location>
        <begin position="6"/>
        <end position="26"/>
    </location>
</feature>
<dbReference type="GO" id="GO:0016020">
    <property type="term" value="C:membrane"/>
    <property type="evidence" value="ECO:0007669"/>
    <property type="project" value="UniProtKB-SubCell"/>
</dbReference>
<dbReference type="InterPro" id="IPR002810">
    <property type="entry name" value="NfeD-like_C"/>
</dbReference>
<dbReference type="OrthoDB" id="9806253at2"/>
<dbReference type="RefSeq" id="WP_012869448.1">
    <property type="nucleotide sequence ID" value="NC_013522.1"/>
</dbReference>
<dbReference type="PANTHER" id="PTHR33507:SF4">
    <property type="entry name" value="NODULATION COMPETITIVENESS PROTEIN NFED"/>
    <property type="match status" value="1"/>
</dbReference>
<dbReference type="eggNOG" id="COG1030">
    <property type="taxonomic scope" value="Bacteria"/>
</dbReference>
<evidence type="ECO:0000313" key="7">
    <source>
        <dbReference type="EMBL" id="ACZ18932.1"/>
    </source>
</evidence>
<keyword evidence="8" id="KW-1185">Reference proteome</keyword>
<comment type="subcellular location">
    <subcellularLocation>
        <location evidence="1">Membrane</location>
        <topology evidence="1">Multi-pass membrane protein</topology>
    </subcellularLocation>
</comment>
<evidence type="ECO:0000256" key="3">
    <source>
        <dbReference type="ARBA" id="ARBA00022989"/>
    </source>
</evidence>
<dbReference type="EMBL" id="CP001818">
    <property type="protein sequence ID" value="ACZ18932.1"/>
    <property type="molecule type" value="Genomic_DNA"/>
</dbReference>
<dbReference type="Proteomes" id="UP000002030">
    <property type="component" value="Chromosome"/>
</dbReference>
<dbReference type="HOGENOM" id="CLU_2235283_0_0_0"/>
<name>D1B9H9_THEAS</name>
<dbReference type="EnsemblBacteria" id="ACZ18932">
    <property type="protein sequence ID" value="ACZ18932"/>
    <property type="gene ID" value="Taci_0696"/>
</dbReference>
<keyword evidence="2 5" id="KW-0812">Transmembrane</keyword>
<dbReference type="KEGG" id="tai:Taci_0696"/>